<evidence type="ECO:0000313" key="2">
    <source>
        <dbReference type="Proteomes" id="UP000317496"/>
    </source>
</evidence>
<dbReference type="EMBL" id="CP041636">
    <property type="protein sequence ID" value="QDO96916.1"/>
    <property type="molecule type" value="Genomic_DNA"/>
</dbReference>
<name>A0A516GZF6_9PROT</name>
<dbReference type="KEGG" id="fer:FNB15_06330"/>
<protein>
    <submittedName>
        <fullName evidence="1">PAS domain-containing protein</fullName>
    </submittedName>
</protein>
<organism evidence="1 2">
    <name type="scientific">Ferrovibrio terrae</name>
    <dbReference type="NCBI Taxonomy" id="2594003"/>
    <lineage>
        <taxon>Bacteria</taxon>
        <taxon>Pseudomonadati</taxon>
        <taxon>Pseudomonadota</taxon>
        <taxon>Alphaproteobacteria</taxon>
        <taxon>Rhodospirillales</taxon>
        <taxon>Rhodospirillaceae</taxon>
        <taxon>Ferrovibrio</taxon>
    </lineage>
</organism>
<gene>
    <name evidence="1" type="ORF">FNB15_06330</name>
</gene>
<reference evidence="1 2" key="1">
    <citation type="submission" date="2019-07" db="EMBL/GenBank/DDBJ databases">
        <title>Genome sequencing for Ferrovibrio sp. K5.</title>
        <authorList>
            <person name="Park S.-J."/>
        </authorList>
    </citation>
    <scope>NUCLEOTIDE SEQUENCE [LARGE SCALE GENOMIC DNA]</scope>
    <source>
        <strain evidence="1 2">K5</strain>
    </source>
</reference>
<sequence length="194" mass="21557">MSLDRGENQKPTGGRVEPLLDDLIQASSYPRLLGTAFLDRCSPPIRRIWDYWDSRRGDQPLPGRRDIDPLSIPADLLPGIMLTEVLREPPWLRYRLVGTAQVALRGRDPTGQPVAGNYMGAHLGVKPDETMLNYRIVIEKRVPVYTYNPVVGMAPDGSSLRQSPLRANSSLLMPLSSDGDSVDMVLCYSELEAP</sequence>
<evidence type="ECO:0000313" key="1">
    <source>
        <dbReference type="EMBL" id="QDO96916.1"/>
    </source>
</evidence>
<dbReference type="Pfam" id="PF07310">
    <property type="entry name" value="PAS_5"/>
    <property type="match status" value="1"/>
</dbReference>
<accession>A0A516GZF6</accession>
<dbReference type="InterPro" id="IPR009922">
    <property type="entry name" value="DUF1457"/>
</dbReference>
<proteinExistence type="predicted"/>
<dbReference type="AlphaFoldDB" id="A0A516GZF6"/>
<dbReference type="Proteomes" id="UP000317496">
    <property type="component" value="Chromosome"/>
</dbReference>
<dbReference type="OrthoDB" id="7345201at2"/>
<keyword evidence="2" id="KW-1185">Reference proteome</keyword>